<dbReference type="AlphaFoldDB" id="E3MH37"/>
<evidence type="ECO:0000256" key="1">
    <source>
        <dbReference type="SAM" id="Coils"/>
    </source>
</evidence>
<keyword evidence="2" id="KW-0472">Membrane</keyword>
<dbReference type="InterPro" id="IPR000242">
    <property type="entry name" value="PTP_cat"/>
</dbReference>
<dbReference type="InterPro" id="IPR000387">
    <property type="entry name" value="Tyr_Pase_dom"/>
</dbReference>
<proteinExistence type="predicted"/>
<name>E3MH37_CAERE</name>
<dbReference type="Pfam" id="PF02206">
    <property type="entry name" value="WSN"/>
    <property type="match status" value="1"/>
</dbReference>
<protein>
    <recommendedName>
        <fullName evidence="8">Tyrosine-protein phosphatase domain-containing protein</fullName>
    </recommendedName>
</protein>
<dbReference type="InParanoid" id="E3MH37"/>
<dbReference type="InterPro" id="IPR016130">
    <property type="entry name" value="Tyr_Pase_AS"/>
</dbReference>
<evidence type="ECO:0000313" key="7">
    <source>
        <dbReference type="Proteomes" id="UP000008281"/>
    </source>
</evidence>
<feature type="domain" description="Tyrosine specific protein phosphatases" evidence="5">
    <location>
        <begin position="1098"/>
        <end position="1172"/>
    </location>
</feature>
<dbReference type="SMART" id="SM00404">
    <property type="entry name" value="PTPc_motif"/>
    <property type="match status" value="1"/>
</dbReference>
<dbReference type="PANTHER" id="PTHR32525:SF4">
    <property type="entry name" value="WSN DOMAIN-CONTAINING PROTEIN"/>
    <property type="match status" value="1"/>
</dbReference>
<dbReference type="PROSITE" id="PS00383">
    <property type="entry name" value="TYR_PHOSPHATASE_1"/>
    <property type="match status" value="1"/>
</dbReference>
<dbReference type="Pfam" id="PF00102">
    <property type="entry name" value="Y_phosphatase"/>
    <property type="match status" value="1"/>
</dbReference>
<accession>E3MH37</accession>
<dbReference type="OrthoDB" id="5842271at2759"/>
<reference evidence="6" key="1">
    <citation type="submission" date="2007-07" db="EMBL/GenBank/DDBJ databases">
        <title>PCAP assembly of the Caenorhabditis remanei genome.</title>
        <authorList>
            <consortium name="The Caenorhabditis remanei Sequencing Consortium"/>
            <person name="Wilson R.K."/>
        </authorList>
    </citation>
    <scope>NUCLEOTIDE SEQUENCE [LARGE SCALE GENOMIC DNA]</scope>
    <source>
        <strain evidence="6">PB4641</strain>
    </source>
</reference>
<evidence type="ECO:0000313" key="6">
    <source>
        <dbReference type="EMBL" id="EFP01667.1"/>
    </source>
</evidence>
<dbReference type="InterPro" id="IPR003595">
    <property type="entry name" value="Tyr_Pase_cat"/>
</dbReference>
<keyword evidence="2" id="KW-0812">Transmembrane</keyword>
<feature type="signal peptide" evidence="3">
    <location>
        <begin position="1"/>
        <end position="15"/>
    </location>
</feature>
<dbReference type="SMART" id="SM00194">
    <property type="entry name" value="PTPc"/>
    <property type="match status" value="1"/>
</dbReference>
<dbReference type="InterPro" id="IPR003125">
    <property type="entry name" value="WSN"/>
</dbReference>
<evidence type="ECO:0000259" key="4">
    <source>
        <dbReference type="PROSITE" id="PS50055"/>
    </source>
</evidence>
<dbReference type="STRING" id="31234.E3MH37"/>
<gene>
    <name evidence="6" type="ORF">CRE_23509</name>
</gene>
<dbReference type="EMBL" id="DS268444">
    <property type="protein sequence ID" value="EFP01667.1"/>
    <property type="molecule type" value="Genomic_DNA"/>
</dbReference>
<dbReference type="GO" id="GO:0004725">
    <property type="term" value="F:protein tyrosine phosphatase activity"/>
    <property type="evidence" value="ECO:0007669"/>
    <property type="project" value="InterPro"/>
</dbReference>
<keyword evidence="7" id="KW-1185">Reference proteome</keyword>
<dbReference type="OMA" id="YYHANIM"/>
<feature type="transmembrane region" description="Helical" evidence="2">
    <location>
        <begin position="837"/>
        <end position="864"/>
    </location>
</feature>
<feature type="coiled-coil region" evidence="1">
    <location>
        <begin position="424"/>
        <end position="451"/>
    </location>
</feature>
<keyword evidence="1" id="KW-0175">Coiled coil</keyword>
<dbReference type="InterPro" id="IPR029021">
    <property type="entry name" value="Prot-tyrosine_phosphatase-like"/>
</dbReference>
<organism evidence="7">
    <name type="scientific">Caenorhabditis remanei</name>
    <name type="common">Caenorhabditis vulgaris</name>
    <dbReference type="NCBI Taxonomy" id="31234"/>
    <lineage>
        <taxon>Eukaryota</taxon>
        <taxon>Metazoa</taxon>
        <taxon>Ecdysozoa</taxon>
        <taxon>Nematoda</taxon>
        <taxon>Chromadorea</taxon>
        <taxon>Rhabditida</taxon>
        <taxon>Rhabditina</taxon>
        <taxon>Rhabditomorpha</taxon>
        <taxon>Rhabditoidea</taxon>
        <taxon>Rhabditidae</taxon>
        <taxon>Peloderinae</taxon>
        <taxon>Caenorhabditis</taxon>
    </lineage>
</organism>
<keyword evidence="3" id="KW-0732">Signal</keyword>
<dbReference type="eggNOG" id="ENOG502SCJ0">
    <property type="taxonomic scope" value="Eukaryota"/>
</dbReference>
<evidence type="ECO:0000256" key="3">
    <source>
        <dbReference type="SAM" id="SignalP"/>
    </source>
</evidence>
<dbReference type="HOGENOM" id="CLU_003480_1_0_1"/>
<dbReference type="CDD" id="cd00047">
    <property type="entry name" value="PTPc"/>
    <property type="match status" value="1"/>
</dbReference>
<feature type="domain" description="Tyrosine-protein phosphatase" evidence="4">
    <location>
        <begin position="950"/>
        <end position="1181"/>
    </location>
</feature>
<dbReference type="SMART" id="SM00453">
    <property type="entry name" value="WSN"/>
    <property type="match status" value="1"/>
</dbReference>
<dbReference type="PANTHER" id="PTHR32525">
    <property type="entry name" value="PROTEIN-TYROSINE-PHOSPHATASE"/>
    <property type="match status" value="1"/>
</dbReference>
<keyword evidence="2" id="KW-1133">Transmembrane helix</keyword>
<dbReference type="Gene3D" id="3.90.190.10">
    <property type="entry name" value="Protein tyrosine phosphatase superfamily"/>
    <property type="match status" value="1"/>
</dbReference>
<dbReference type="Proteomes" id="UP000008281">
    <property type="component" value="Unassembled WGS sequence"/>
</dbReference>
<dbReference type="PROSITE" id="PS50055">
    <property type="entry name" value="TYR_PHOSPHATASE_PTP"/>
    <property type="match status" value="1"/>
</dbReference>
<dbReference type="PROSITE" id="PS50056">
    <property type="entry name" value="TYR_PHOSPHATASE_2"/>
    <property type="match status" value="1"/>
</dbReference>
<feature type="chain" id="PRO_5012226484" description="Tyrosine-protein phosphatase domain-containing protein" evidence="3">
    <location>
        <begin position="16"/>
        <end position="1229"/>
    </location>
</feature>
<evidence type="ECO:0000259" key="5">
    <source>
        <dbReference type="PROSITE" id="PS50056"/>
    </source>
</evidence>
<evidence type="ECO:0008006" key="8">
    <source>
        <dbReference type="Google" id="ProtNLM"/>
    </source>
</evidence>
<sequence length="1229" mass="138632">MKIWLLLVAAFSAYAIKDPPESNRLLYGGENYPTDALHRTSAAASFRRRFNRNAGGGDLATHVNYLQMMARITNGIHILKSGMDKSLDSDQFISEILHFGVVTPAQIIAIDSSTVQEAKNRLENLPDDMKATKEEENVEKLFAGLKKILAEIDGIGNIIEWKDGKEHFMNETRRLAENGVPMEVLNDMDAYSSMWNNKYKKLEKNTPLSSSEIKEMETALDHIKTGISNFTKSGPFWTFVNFTTALDGISPILKAANGVKVYREVYDDIVINKKKEESIGKFPDSAITKLNDSVGRFAEFQTIIKLMMGRSEKNSQKPLKLTPGLFNGAPDFSRLFADVLDPWILKVVKTKSLKTAINNLEEISDLLNNMDNSLGTGSHRLQELVDFQDSLSAMLLDINDAKSGFSQGHNCSIIGANPITLDSFENFYKTLEEIDKTLAELKNETDSLSVLVATSGIIQVYDEAIAIFKEVGGDDTKVNAVLEKFRNYTKRSELNSHVVHISEFTNRIELLNPGTIKNLAKTANDNMIALDDYHKQFDHYAEYFVCLQKQDKLKSVFNVLDGLDRIRKWNNDKKYSGALTDGINTMNKVIGIKGDLEALQKSIGSLGDLKTKETDALKDFKDAPTISQNIGKAVQGLAEMSLALEKRADVEKKFDDIKVVSDNKANVKDPGDLDSLNKLVSLPGTLQKMYTSLGDFDKTVGSFVRSDTFANQSGIFEKAKQVSGVTGDFSRMSVAVGNLKQTAVGGDADKLKEIEDALKTMDSLDLNFAGFHKDFNESKKSLEELDVFFAGFFAKFQPISATIAPGQTQPTGSPYVTVLIQRPWTSTQGGEDGTSDFVLYGSIAGGVILSLVFVVLLHLCLYIWCHKCLVDNYWFKCIKWEPTPEMLIEYFNDFCYDHYCGLSDDIEYNRENVGLLTYFFYTKFYETDKTKVYEVDPGEIRVTDCRFSKPFSNIGKAVLDGCRNRFDNLFLHATKFDFSNRYFFTEIWWFTQAPQKKSAGKNSTIEKLFWLAKQEKTQSMVMLCALEENGATLCDRYYPEKEGESMEFDKLIVKCSKVDTLFDQALQVRTLDVKFDTEKQFSLTHYALKNWPENGYPTDLAPLIYLYNKLQKDKHPAIVHCSDGCKRTGPFGLAAIAYKLLFNERTDEFLRAALVRMRIVRIGSIETPKDYAFGGRLCLEILAKKAKLNDKQKGKYEDLKFGWENYENGKVQYERMREKTTAKSSTTKI</sequence>
<evidence type="ECO:0000256" key="2">
    <source>
        <dbReference type="SAM" id="Phobius"/>
    </source>
</evidence>
<dbReference type="SUPFAM" id="SSF52799">
    <property type="entry name" value="(Phosphotyrosine protein) phosphatases II"/>
    <property type="match status" value="1"/>
</dbReference>